<dbReference type="AlphaFoldDB" id="A0A1A9EW12"/>
<name>A0A1A9EW12_9GAMM</name>
<evidence type="ECO:0000313" key="11">
    <source>
        <dbReference type="Proteomes" id="UP000078070"/>
    </source>
</evidence>
<dbReference type="STRING" id="1821621.A8C75_07475"/>
<dbReference type="Pfam" id="PF00909">
    <property type="entry name" value="Ammonium_transp"/>
    <property type="match status" value="1"/>
</dbReference>
<feature type="transmembrane region" description="Helical" evidence="8">
    <location>
        <begin position="287"/>
        <end position="304"/>
    </location>
</feature>
<feature type="transmembrane region" description="Helical" evidence="8">
    <location>
        <begin position="92"/>
        <end position="111"/>
    </location>
</feature>
<evidence type="ECO:0000313" key="10">
    <source>
        <dbReference type="EMBL" id="ANG62344.1"/>
    </source>
</evidence>
<feature type="transmembrane region" description="Helical" evidence="8">
    <location>
        <begin position="207"/>
        <end position="227"/>
    </location>
</feature>
<evidence type="ECO:0000256" key="6">
    <source>
        <dbReference type="ARBA" id="ARBA00023136"/>
    </source>
</evidence>
<dbReference type="EMBL" id="CP015839">
    <property type="protein sequence ID" value="ANG62344.1"/>
    <property type="molecule type" value="Genomic_DNA"/>
</dbReference>
<evidence type="ECO:0000256" key="3">
    <source>
        <dbReference type="ARBA" id="ARBA00022448"/>
    </source>
</evidence>
<dbReference type="GO" id="GO:0097272">
    <property type="term" value="P:ammonium homeostasis"/>
    <property type="evidence" value="ECO:0007669"/>
    <property type="project" value="TreeGrafter"/>
</dbReference>
<dbReference type="Proteomes" id="UP000078070">
    <property type="component" value="Chromosome"/>
</dbReference>
<keyword evidence="5 8" id="KW-1133">Transmembrane helix</keyword>
<dbReference type="PANTHER" id="PTHR11730:SF89">
    <property type="entry name" value="AMMONIUM TRANSPORTER SLL0108-RELATED"/>
    <property type="match status" value="1"/>
</dbReference>
<evidence type="ECO:0000256" key="8">
    <source>
        <dbReference type="SAM" id="Phobius"/>
    </source>
</evidence>
<feature type="transmembrane region" description="Helical" evidence="8">
    <location>
        <begin position="18"/>
        <end position="39"/>
    </location>
</feature>
<dbReference type="GO" id="GO:0008519">
    <property type="term" value="F:ammonium channel activity"/>
    <property type="evidence" value="ECO:0007669"/>
    <property type="project" value="InterPro"/>
</dbReference>
<dbReference type="OrthoDB" id="9814202at2"/>
<feature type="domain" description="Ammonium transporter AmtB-like" evidence="9">
    <location>
        <begin position="19"/>
        <end position="395"/>
    </location>
</feature>
<evidence type="ECO:0000256" key="2">
    <source>
        <dbReference type="ARBA" id="ARBA00005887"/>
    </source>
</evidence>
<proteinExistence type="inferred from homology"/>
<evidence type="ECO:0000256" key="5">
    <source>
        <dbReference type="ARBA" id="ARBA00022989"/>
    </source>
</evidence>
<dbReference type="RefSeq" id="WP_067380182.1">
    <property type="nucleotide sequence ID" value="NZ_CP015839.1"/>
</dbReference>
<comment type="similarity">
    <text evidence="2">Belongs to the ammonia transporter channel (TC 1.A.11.2) family.</text>
</comment>
<feature type="transmembrane region" description="Helical" evidence="8">
    <location>
        <begin position="347"/>
        <end position="372"/>
    </location>
</feature>
<keyword evidence="11" id="KW-1185">Reference proteome</keyword>
<feature type="transmembrane region" description="Helical" evidence="8">
    <location>
        <begin position="233"/>
        <end position="255"/>
    </location>
</feature>
<keyword evidence="4 8" id="KW-0812">Transmembrane</keyword>
<dbReference type="PANTHER" id="PTHR11730">
    <property type="entry name" value="AMMONIUM TRANSPORTER"/>
    <property type="match status" value="1"/>
</dbReference>
<accession>A0A1A9EW12</accession>
<evidence type="ECO:0000256" key="1">
    <source>
        <dbReference type="ARBA" id="ARBA00004141"/>
    </source>
</evidence>
<feature type="transmembrane region" description="Helical" evidence="8">
    <location>
        <begin position="316"/>
        <end position="335"/>
    </location>
</feature>
<dbReference type="Gene3D" id="1.10.3430.10">
    <property type="entry name" value="Ammonium transporter AmtB like domains"/>
    <property type="match status" value="1"/>
</dbReference>
<evidence type="ECO:0000259" key="9">
    <source>
        <dbReference type="Pfam" id="PF00909"/>
    </source>
</evidence>
<evidence type="ECO:0000256" key="4">
    <source>
        <dbReference type="ARBA" id="ARBA00022692"/>
    </source>
</evidence>
<keyword evidence="3" id="KW-0813">Transport</keyword>
<dbReference type="InterPro" id="IPR029020">
    <property type="entry name" value="Ammonium/urea_transptr"/>
</dbReference>
<protein>
    <submittedName>
        <fullName evidence="10">Ammonium transporter</fullName>
    </submittedName>
</protein>
<sequence>MDTVNSAVETLIQSSNTLFILLGAIMVFAMHAGFAFLEVGTVRHKNQVNALVKIMTDFGFSAVVYFFVGYWVAYDVTFFADAATLAQNNGYILVKFFFLMTFAAAIPAIISGGVAERARFWPMLTASALTVGFVYPFFEGIIWNGNYGFQAWLGASFGAQFHDFAGSVVVHAVGGWIALVAVLLLGNRHGRYRGERLVAHPPSSIPFLALGAWVLCIGWFGFNVMSAQTLDGISGLVAVNSLMAMVGGIIVALVLGRNDPGFIHNGPLAGLVAVCAGSDLLHPIGALAVGGVAAAIFVWLFTLMQNRWKIDDVLGVWPLHGVCGAWGGIAVGIFGSEALGGLGGVSLLSQLVGTLAGVTVALVGGALVYGGIKLVVGLRLSQEQEFNGADLSIHSIESTSVE</sequence>
<feature type="transmembrane region" description="Helical" evidence="8">
    <location>
        <begin position="123"/>
        <end position="144"/>
    </location>
</feature>
<gene>
    <name evidence="10" type="ORF">A8C75_07475</name>
</gene>
<dbReference type="KEGG" id="mars:A8C75_07475"/>
<comment type="subcellular location">
    <subcellularLocation>
        <location evidence="1">Membrane</location>
        <topology evidence="1">Multi-pass membrane protein</topology>
    </subcellularLocation>
</comment>
<dbReference type="GO" id="GO:0016020">
    <property type="term" value="C:membrane"/>
    <property type="evidence" value="ECO:0007669"/>
    <property type="project" value="UniProtKB-SubCell"/>
</dbReference>
<feature type="transmembrane region" description="Helical" evidence="8">
    <location>
        <begin position="262"/>
        <end position="281"/>
    </location>
</feature>
<dbReference type="PROSITE" id="PS01219">
    <property type="entry name" value="AMMONIUM_TRANSP"/>
    <property type="match status" value="1"/>
</dbReference>
<feature type="transmembrane region" description="Helical" evidence="8">
    <location>
        <begin position="164"/>
        <end position="186"/>
    </location>
</feature>
<keyword evidence="7" id="KW-0924">Ammonia transport</keyword>
<feature type="transmembrane region" description="Helical" evidence="8">
    <location>
        <begin position="51"/>
        <end position="72"/>
    </location>
</feature>
<reference evidence="10 11" key="2">
    <citation type="journal article" date="2018" name="Int. J. Syst. Evol. Microbiol.">
        <title>Marinobacterium aestuarii sp. nov., a benzene-degrading marine bacterium isolated from estuary sediment.</title>
        <authorList>
            <person name="Bae S.S."/>
            <person name="Jung J."/>
            <person name="Chung D."/>
            <person name="Baek K."/>
        </authorList>
    </citation>
    <scope>NUCLEOTIDE SEQUENCE [LARGE SCALE GENOMIC DNA]</scope>
    <source>
        <strain evidence="10 11">ST58-10</strain>
    </source>
</reference>
<organism evidence="10 11">
    <name type="scientific">Marinobacterium aestuarii</name>
    <dbReference type="NCBI Taxonomy" id="1821621"/>
    <lineage>
        <taxon>Bacteria</taxon>
        <taxon>Pseudomonadati</taxon>
        <taxon>Pseudomonadota</taxon>
        <taxon>Gammaproteobacteria</taxon>
        <taxon>Oceanospirillales</taxon>
        <taxon>Oceanospirillaceae</taxon>
        <taxon>Marinobacterium</taxon>
    </lineage>
</organism>
<dbReference type="InterPro" id="IPR024041">
    <property type="entry name" value="NH4_transpt_AmtB-like_dom"/>
</dbReference>
<reference evidence="11" key="1">
    <citation type="submission" date="2016-05" db="EMBL/GenBank/DDBJ databases">
        <authorList>
            <person name="Baek K."/>
            <person name="Yang S.-J."/>
        </authorList>
    </citation>
    <scope>NUCLEOTIDE SEQUENCE [LARGE SCALE GENOMIC DNA]</scope>
    <source>
        <strain evidence="11">ST58-10</strain>
    </source>
</reference>
<dbReference type="InterPro" id="IPR018047">
    <property type="entry name" value="Ammonium_transpt_CS"/>
</dbReference>
<evidence type="ECO:0000256" key="7">
    <source>
        <dbReference type="ARBA" id="ARBA00023177"/>
    </source>
</evidence>
<keyword evidence="6 8" id="KW-0472">Membrane</keyword>
<dbReference type="SUPFAM" id="SSF111352">
    <property type="entry name" value="Ammonium transporter"/>
    <property type="match status" value="1"/>
</dbReference>